<feature type="region of interest" description="Disordered" evidence="1">
    <location>
        <begin position="63"/>
        <end position="104"/>
    </location>
</feature>
<name>A0A7J8MEQ0_9ROSI</name>
<gene>
    <name evidence="2" type="ORF">Golob_008194</name>
</gene>
<dbReference type="PANTHER" id="PTHR33130:SF43">
    <property type="entry name" value="OS01G0688600 PROTEIN"/>
    <property type="match status" value="1"/>
</dbReference>
<evidence type="ECO:0000256" key="1">
    <source>
        <dbReference type="SAM" id="MobiDB-lite"/>
    </source>
</evidence>
<dbReference type="AlphaFoldDB" id="A0A7J8MEQ0"/>
<protein>
    <submittedName>
        <fullName evidence="2">Uncharacterized protein</fullName>
    </submittedName>
</protein>
<sequence length="219" mass="25062">MVFSGERGMAMGPERSKPLHNFNLPCLKWGNRRYLRCMKLDDASTATDSSTAPPADHNLHCRRRVLQRRRSPPSKFDSLMVGGMRRRESESSPSSKNTDYAREQRLRISKGEAAAGIEAVREKIIKDLKTAADEIKDAIFRDEVSDDDDVDDDEEEFEEPKHKHKVKDKEREESPAVEVEARPWNLRTRRAACKAPVDGEVTNNNYSSPMRNEVFQSSR</sequence>
<accession>A0A7J8MEQ0</accession>
<evidence type="ECO:0000313" key="3">
    <source>
        <dbReference type="Proteomes" id="UP000593572"/>
    </source>
</evidence>
<dbReference type="Proteomes" id="UP000593572">
    <property type="component" value="Unassembled WGS sequence"/>
</dbReference>
<reference evidence="2 3" key="1">
    <citation type="journal article" date="2019" name="Genome Biol. Evol.">
        <title>Insights into the evolution of the New World diploid cottons (Gossypium, subgenus Houzingenia) based on genome sequencing.</title>
        <authorList>
            <person name="Grover C.E."/>
            <person name="Arick M.A. 2nd"/>
            <person name="Thrash A."/>
            <person name="Conover J.L."/>
            <person name="Sanders W.S."/>
            <person name="Peterson D.G."/>
            <person name="Frelichowski J.E."/>
            <person name="Scheffler J.A."/>
            <person name="Scheffler B.E."/>
            <person name="Wendel J.F."/>
        </authorList>
    </citation>
    <scope>NUCLEOTIDE SEQUENCE [LARGE SCALE GENOMIC DNA]</scope>
    <source>
        <strain evidence="2">157</strain>
        <tissue evidence="2">Leaf</tissue>
    </source>
</reference>
<feature type="region of interest" description="Disordered" evidence="1">
    <location>
        <begin position="140"/>
        <end position="183"/>
    </location>
</feature>
<keyword evidence="3" id="KW-1185">Reference proteome</keyword>
<feature type="compositionally biased region" description="Basic residues" evidence="1">
    <location>
        <begin position="63"/>
        <end position="72"/>
    </location>
</feature>
<feature type="non-terminal residue" evidence="2">
    <location>
        <position position="219"/>
    </location>
</feature>
<proteinExistence type="predicted"/>
<organism evidence="2 3">
    <name type="scientific">Gossypium lobatum</name>
    <dbReference type="NCBI Taxonomy" id="34289"/>
    <lineage>
        <taxon>Eukaryota</taxon>
        <taxon>Viridiplantae</taxon>
        <taxon>Streptophyta</taxon>
        <taxon>Embryophyta</taxon>
        <taxon>Tracheophyta</taxon>
        <taxon>Spermatophyta</taxon>
        <taxon>Magnoliopsida</taxon>
        <taxon>eudicotyledons</taxon>
        <taxon>Gunneridae</taxon>
        <taxon>Pentapetalae</taxon>
        <taxon>rosids</taxon>
        <taxon>malvids</taxon>
        <taxon>Malvales</taxon>
        <taxon>Malvaceae</taxon>
        <taxon>Malvoideae</taxon>
        <taxon>Gossypium</taxon>
    </lineage>
</organism>
<comment type="caution">
    <text evidence="2">The sequence shown here is derived from an EMBL/GenBank/DDBJ whole genome shotgun (WGS) entry which is preliminary data.</text>
</comment>
<dbReference type="EMBL" id="JABEZX010000008">
    <property type="protein sequence ID" value="MBA0563198.1"/>
    <property type="molecule type" value="Genomic_DNA"/>
</dbReference>
<feature type="region of interest" description="Disordered" evidence="1">
    <location>
        <begin position="195"/>
        <end position="219"/>
    </location>
</feature>
<dbReference type="PANTHER" id="PTHR33130">
    <property type="entry name" value="PUTATIVE (DUF1639)-RELATED"/>
    <property type="match status" value="1"/>
</dbReference>
<feature type="compositionally biased region" description="Polar residues" evidence="1">
    <location>
        <begin position="201"/>
        <end position="219"/>
    </location>
</feature>
<feature type="compositionally biased region" description="Acidic residues" evidence="1">
    <location>
        <begin position="144"/>
        <end position="158"/>
    </location>
</feature>
<evidence type="ECO:0000313" key="2">
    <source>
        <dbReference type="EMBL" id="MBA0563198.1"/>
    </source>
</evidence>